<keyword evidence="3" id="KW-1185">Reference proteome</keyword>
<dbReference type="EMBL" id="UZAM01007529">
    <property type="protein sequence ID" value="VDO99743.1"/>
    <property type="molecule type" value="Genomic_DNA"/>
</dbReference>
<feature type="region of interest" description="Disordered" evidence="1">
    <location>
        <begin position="1"/>
        <end position="101"/>
    </location>
</feature>
<proteinExistence type="predicted"/>
<gene>
    <name evidence="2" type="ORF">SBAD_LOCUS3022</name>
</gene>
<evidence type="ECO:0000256" key="1">
    <source>
        <dbReference type="SAM" id="MobiDB-lite"/>
    </source>
</evidence>
<feature type="compositionally biased region" description="Polar residues" evidence="1">
    <location>
        <begin position="22"/>
        <end position="33"/>
    </location>
</feature>
<dbReference type="AlphaFoldDB" id="A0A183IHC7"/>
<dbReference type="WBParaSite" id="SBAD_0000316601-mRNA-1">
    <property type="protein sequence ID" value="SBAD_0000316601-mRNA-1"/>
    <property type="gene ID" value="SBAD_0000316601"/>
</dbReference>
<evidence type="ECO:0000313" key="4">
    <source>
        <dbReference type="WBParaSite" id="SBAD_0000316601-mRNA-1"/>
    </source>
</evidence>
<feature type="compositionally biased region" description="Basic residues" evidence="1">
    <location>
        <begin position="81"/>
        <end position="90"/>
    </location>
</feature>
<sequence length="101" mass="11574">MLRETSFIRHTKGERRLVENQWPPQTSKANAQLTRLRPSSGFARAGLKRRAKGPTNGASLILDLDTVKTQSSPRSDERSSKCHSREHRVGRKEYRNYVVVQ</sequence>
<reference evidence="4" key="1">
    <citation type="submission" date="2016-06" db="UniProtKB">
        <authorList>
            <consortium name="WormBaseParasite"/>
        </authorList>
    </citation>
    <scope>IDENTIFICATION</scope>
</reference>
<dbReference type="Proteomes" id="UP000270296">
    <property type="component" value="Unassembled WGS sequence"/>
</dbReference>
<reference evidence="2 3" key="2">
    <citation type="submission" date="2018-11" db="EMBL/GenBank/DDBJ databases">
        <authorList>
            <consortium name="Pathogen Informatics"/>
        </authorList>
    </citation>
    <scope>NUCLEOTIDE SEQUENCE [LARGE SCALE GENOMIC DNA]</scope>
</reference>
<organism evidence="4">
    <name type="scientific">Soboliphyme baturini</name>
    <dbReference type="NCBI Taxonomy" id="241478"/>
    <lineage>
        <taxon>Eukaryota</taxon>
        <taxon>Metazoa</taxon>
        <taxon>Ecdysozoa</taxon>
        <taxon>Nematoda</taxon>
        <taxon>Enoplea</taxon>
        <taxon>Dorylaimia</taxon>
        <taxon>Dioctophymatida</taxon>
        <taxon>Dioctophymatoidea</taxon>
        <taxon>Soboliphymatidae</taxon>
        <taxon>Soboliphyme</taxon>
    </lineage>
</organism>
<evidence type="ECO:0000313" key="2">
    <source>
        <dbReference type="EMBL" id="VDO99743.1"/>
    </source>
</evidence>
<evidence type="ECO:0000313" key="3">
    <source>
        <dbReference type="Proteomes" id="UP000270296"/>
    </source>
</evidence>
<protein>
    <submittedName>
        <fullName evidence="2 4">Uncharacterized protein</fullName>
    </submittedName>
</protein>
<name>A0A183IHC7_9BILA</name>
<accession>A0A183IHC7</accession>